<evidence type="ECO:0000313" key="3">
    <source>
        <dbReference type="Proteomes" id="UP000675920"/>
    </source>
</evidence>
<organism evidence="3 4">
    <name type="scientific">Derxia gummosa DSM 723</name>
    <dbReference type="NCBI Taxonomy" id="1121388"/>
    <lineage>
        <taxon>Bacteria</taxon>
        <taxon>Pseudomonadati</taxon>
        <taxon>Pseudomonadota</taxon>
        <taxon>Betaproteobacteria</taxon>
        <taxon>Burkholderiales</taxon>
        <taxon>Alcaligenaceae</taxon>
        <taxon>Derxia</taxon>
    </lineage>
</organism>
<feature type="region of interest" description="Disordered" evidence="1">
    <location>
        <begin position="498"/>
        <end position="522"/>
    </location>
</feature>
<evidence type="ECO:0000256" key="2">
    <source>
        <dbReference type="SAM" id="SignalP"/>
    </source>
</evidence>
<protein>
    <recommendedName>
        <fullName evidence="5">Carboxypeptidase regulatory-like domain-containing protein</fullName>
    </recommendedName>
</protein>
<dbReference type="OrthoDB" id="5401381at2"/>
<dbReference type="RefSeq" id="WP_028312172.1">
    <property type="nucleotide sequence ID" value="NZ_AXWS01000015.1"/>
</dbReference>
<dbReference type="Proteomes" id="UP000675920">
    <property type="component" value="Unplaced"/>
</dbReference>
<feature type="region of interest" description="Disordered" evidence="1">
    <location>
        <begin position="566"/>
        <end position="678"/>
    </location>
</feature>
<evidence type="ECO:0008006" key="5">
    <source>
        <dbReference type="Google" id="ProtNLM"/>
    </source>
</evidence>
<feature type="region of interest" description="Disordered" evidence="1">
    <location>
        <begin position="45"/>
        <end position="75"/>
    </location>
</feature>
<feature type="compositionally biased region" description="Low complexity" evidence="1">
    <location>
        <begin position="505"/>
        <end position="522"/>
    </location>
</feature>
<keyword evidence="3" id="KW-1185">Reference proteome</keyword>
<keyword evidence="2" id="KW-0732">Signal</keyword>
<feature type="signal peptide" evidence="2">
    <location>
        <begin position="1"/>
        <end position="33"/>
    </location>
</feature>
<accession>A0A8B6X5D7</accession>
<name>A0A8B6X5D7_9BURK</name>
<feature type="compositionally biased region" description="Low complexity" evidence="1">
    <location>
        <begin position="628"/>
        <end position="674"/>
    </location>
</feature>
<feature type="chain" id="PRO_5034494631" description="Carboxypeptidase regulatory-like domain-containing protein" evidence="2">
    <location>
        <begin position="34"/>
        <end position="699"/>
    </location>
</feature>
<evidence type="ECO:0000256" key="1">
    <source>
        <dbReference type="SAM" id="MobiDB-lite"/>
    </source>
</evidence>
<feature type="compositionally biased region" description="Low complexity" evidence="1">
    <location>
        <begin position="579"/>
        <end position="617"/>
    </location>
</feature>
<evidence type="ECO:0000313" key="4">
    <source>
        <dbReference type="RefSeq" id="WP_028312172.1"/>
    </source>
</evidence>
<reference evidence="4" key="1">
    <citation type="submission" date="2025-08" db="UniProtKB">
        <authorList>
            <consortium name="RefSeq"/>
        </authorList>
    </citation>
    <scope>IDENTIFICATION</scope>
</reference>
<proteinExistence type="predicted"/>
<dbReference type="AlphaFoldDB" id="A0A8B6X5D7"/>
<sequence length="699" mass="72023">MPRFPFRSRAALIALLAPALLPATLLPAWPASATPVTTTPAAAAPLSASAAPPAGTAPSPTSPTSPASPASPAVRPLAPCPTRCLDGTVAAGGPVSGTVLLRDAAGQRREARLDDAGRFRLAVADLRPPFVLRASVVADERGLDLHAAALREDIGRHIAITPLSDLVLGNVAGLAPARFFDAPDAARLSRSELDAARDTLDFRLRPLLAAFGVARDFDWLRARFATDGRGFDGALAVLRVSIDDATRRARIRDLVTGIVLDDDLARRDDRDALPAPTAAQLAGAGVDLAAARASFARLNALFGHGLPPAGDPALLALFDPGFLHDGRDLVQTLSPQGWLAPENAGFHLGMPRILGRGRDGRLLRVGYDWRNGAGESGRDSTELRQTADGRWRLAGNRRVAEVRLVSQLQQPVEFRPGIQRYERKLDIEIDSPPRALQYVIVAGPGLPGPTDWATVGRHAGLLLVRGAGPRGGFAPVDAGLAPLEWGWVPDCADLPPEGAGLGTDATGAPGNAGSGAAAVATTAPARRPPCVDFTRLGAEADLTVTFLDAARAPLNDPAPVEYAADWSAHMQPKRRDSSLRPSPRPASAVARPGASARALATTPPGTTARAGGTQPGQSMGAVPGGGPLPDAASAPAAPAPPGQAGAGPANARRPGNAAGPAQLAPPAQPAATPARSGLAGTLADLRDWARALRRLASPP</sequence>